<evidence type="ECO:0000313" key="2">
    <source>
        <dbReference type="EMBL" id="QSB42398.1"/>
    </source>
</evidence>
<name>A0ABX7K5Z1_9PSED</name>
<organism evidence="2 3">
    <name type="scientific">Pseudomonas hygromyciniae</name>
    <dbReference type="NCBI Taxonomy" id="2812000"/>
    <lineage>
        <taxon>Bacteria</taxon>
        <taxon>Pseudomonadati</taxon>
        <taxon>Pseudomonadota</taxon>
        <taxon>Gammaproteobacteria</taxon>
        <taxon>Pseudomonadales</taxon>
        <taxon>Pseudomonadaceae</taxon>
        <taxon>Pseudomonas</taxon>
    </lineage>
</organism>
<dbReference type="InterPro" id="IPR001633">
    <property type="entry name" value="EAL_dom"/>
</dbReference>
<protein>
    <submittedName>
        <fullName evidence="2">EAL domain-containing protein</fullName>
    </submittedName>
</protein>
<sequence length="89" mass="10057">MDLQIAAIENITLLIQGGIGLSLDDFGTGFSSLERLTQLPFSQIKLDSTLSLERWMKNRPGLSVFIKFSCCLGWSLLRRAWKANSNFYI</sequence>
<reference evidence="2 3" key="1">
    <citation type="submission" date="2021-02" db="EMBL/GenBank/DDBJ databases">
        <title>Genomic and phenotypic characterization of Pseudomonas hygromyciniae, a novel bacterial species discovered from a commercially purchased antibiotic vial.</title>
        <authorList>
            <person name="Turner T.L."/>
            <person name="Mitra S.D."/>
            <person name="Kochan T.J."/>
            <person name="Pincus N.B."/>
            <person name="Lebrun-Corbin M."/>
            <person name="Cheung B."/>
            <person name="Gatesy S.W."/>
            <person name="Afzal T."/>
            <person name="Ozer E.A."/>
            <person name="Hauser A.R."/>
        </authorList>
    </citation>
    <scope>NUCLEOTIDE SEQUENCE [LARGE SCALE GENOMIC DNA]</scope>
    <source>
        <strain evidence="2 3">SDM007</strain>
    </source>
</reference>
<dbReference type="EMBL" id="CP070506">
    <property type="protein sequence ID" value="QSB42398.1"/>
    <property type="molecule type" value="Genomic_DNA"/>
</dbReference>
<dbReference type="Pfam" id="PF00563">
    <property type="entry name" value="EAL"/>
    <property type="match status" value="1"/>
</dbReference>
<evidence type="ECO:0000259" key="1">
    <source>
        <dbReference type="PROSITE" id="PS50883"/>
    </source>
</evidence>
<dbReference type="InterPro" id="IPR035919">
    <property type="entry name" value="EAL_sf"/>
</dbReference>
<evidence type="ECO:0000313" key="3">
    <source>
        <dbReference type="Proteomes" id="UP000663249"/>
    </source>
</evidence>
<dbReference type="SUPFAM" id="SSF141868">
    <property type="entry name" value="EAL domain-like"/>
    <property type="match status" value="1"/>
</dbReference>
<dbReference type="Proteomes" id="UP000663249">
    <property type="component" value="Chromosome"/>
</dbReference>
<dbReference type="PROSITE" id="PS50883">
    <property type="entry name" value="EAL"/>
    <property type="match status" value="1"/>
</dbReference>
<dbReference type="Gene3D" id="3.20.20.450">
    <property type="entry name" value="EAL domain"/>
    <property type="match status" value="1"/>
</dbReference>
<feature type="domain" description="EAL" evidence="1">
    <location>
        <begin position="1"/>
        <end position="89"/>
    </location>
</feature>
<gene>
    <name evidence="2" type="ORF">JTY93_23580</name>
</gene>
<keyword evidence="3" id="KW-1185">Reference proteome</keyword>
<accession>A0ABX7K5Z1</accession>
<proteinExistence type="predicted"/>